<keyword evidence="6" id="KW-1133">Transmembrane helix</keyword>
<evidence type="ECO:0000256" key="2">
    <source>
        <dbReference type="ARBA" id="ARBA00007020"/>
    </source>
</evidence>
<accession>A0A699YXG7</accession>
<evidence type="ECO:0000313" key="9">
    <source>
        <dbReference type="EMBL" id="GFH11229.1"/>
    </source>
</evidence>
<dbReference type="PANTHER" id="PTHR13603:SF1">
    <property type="entry name" value="TRANSMEMBRANE PROTEIN 186"/>
    <property type="match status" value="1"/>
</dbReference>
<reference evidence="9 10" key="1">
    <citation type="submission" date="2020-02" db="EMBL/GenBank/DDBJ databases">
        <title>Draft genome sequence of Haematococcus lacustris strain NIES-144.</title>
        <authorList>
            <person name="Morimoto D."/>
            <person name="Nakagawa S."/>
            <person name="Yoshida T."/>
            <person name="Sawayama S."/>
        </authorList>
    </citation>
    <scope>NUCLEOTIDE SEQUENCE [LARGE SCALE GENOMIC DNA]</scope>
    <source>
        <strain evidence="9 10">NIES-144</strain>
    </source>
</reference>
<keyword evidence="4" id="KW-0812">Transmembrane</keyword>
<evidence type="ECO:0000256" key="1">
    <source>
        <dbReference type="ARBA" id="ARBA00004448"/>
    </source>
</evidence>
<evidence type="ECO:0000313" key="10">
    <source>
        <dbReference type="Proteomes" id="UP000485058"/>
    </source>
</evidence>
<evidence type="ECO:0000256" key="6">
    <source>
        <dbReference type="ARBA" id="ARBA00022989"/>
    </source>
</evidence>
<proteinExistence type="inferred from homology"/>
<dbReference type="AlphaFoldDB" id="A0A699YXG7"/>
<evidence type="ECO:0000256" key="8">
    <source>
        <dbReference type="ARBA" id="ARBA00023136"/>
    </source>
</evidence>
<sequence>MLTKAAGHEAVPHRFYSSRYVGELSLLLPERRVARFSVLDMYGNRLDKDVPVADILPPFKGRSVAEVRRLAGATLMPLEVQPQGSAAGPPVQFYLSIRHGYLVQKE</sequence>
<dbReference type="Proteomes" id="UP000485058">
    <property type="component" value="Unassembled WGS sequence"/>
</dbReference>
<keyword evidence="10" id="KW-1185">Reference proteome</keyword>
<keyword evidence="5" id="KW-0999">Mitochondrion inner membrane</keyword>
<comment type="caution">
    <text evidence="9">The sequence shown here is derived from an EMBL/GenBank/DDBJ whole genome shotgun (WGS) entry which is preliminary data.</text>
</comment>
<gene>
    <name evidence="9" type="ORF">HaLaN_06698</name>
</gene>
<evidence type="ECO:0000256" key="4">
    <source>
        <dbReference type="ARBA" id="ARBA00022692"/>
    </source>
</evidence>
<protein>
    <recommendedName>
        <fullName evidence="3">Transmembrane protein 186</fullName>
    </recommendedName>
</protein>
<keyword evidence="8" id="KW-0472">Membrane</keyword>
<dbReference type="EMBL" id="BLLF01000385">
    <property type="protein sequence ID" value="GFH11229.1"/>
    <property type="molecule type" value="Genomic_DNA"/>
</dbReference>
<comment type="subcellular location">
    <subcellularLocation>
        <location evidence="1">Mitochondrion inner membrane</location>
        <topology evidence="1">Multi-pass membrane protein</topology>
    </subcellularLocation>
</comment>
<evidence type="ECO:0000256" key="5">
    <source>
        <dbReference type="ARBA" id="ARBA00022792"/>
    </source>
</evidence>
<organism evidence="9 10">
    <name type="scientific">Haematococcus lacustris</name>
    <name type="common">Green alga</name>
    <name type="synonym">Haematococcus pluvialis</name>
    <dbReference type="NCBI Taxonomy" id="44745"/>
    <lineage>
        <taxon>Eukaryota</taxon>
        <taxon>Viridiplantae</taxon>
        <taxon>Chlorophyta</taxon>
        <taxon>core chlorophytes</taxon>
        <taxon>Chlorophyceae</taxon>
        <taxon>CS clade</taxon>
        <taxon>Chlamydomonadales</taxon>
        <taxon>Haematococcaceae</taxon>
        <taxon>Haematococcus</taxon>
    </lineage>
</organism>
<dbReference type="PANTHER" id="PTHR13603">
    <property type="entry name" value="TRANSMEMBRANE PROTEIN 186"/>
    <property type="match status" value="1"/>
</dbReference>
<name>A0A699YXG7_HAELA</name>
<keyword evidence="7" id="KW-0496">Mitochondrion</keyword>
<evidence type="ECO:0000256" key="7">
    <source>
        <dbReference type="ARBA" id="ARBA00023128"/>
    </source>
</evidence>
<dbReference type="GO" id="GO:0005743">
    <property type="term" value="C:mitochondrial inner membrane"/>
    <property type="evidence" value="ECO:0007669"/>
    <property type="project" value="UniProtKB-SubCell"/>
</dbReference>
<dbReference type="InterPro" id="IPR026571">
    <property type="entry name" value="Tmem186"/>
</dbReference>
<evidence type="ECO:0000256" key="3">
    <source>
        <dbReference type="ARBA" id="ARBA00014604"/>
    </source>
</evidence>
<comment type="similarity">
    <text evidence="2">Belongs to the TMEM186 family.</text>
</comment>